<dbReference type="Gene3D" id="4.10.240.10">
    <property type="entry name" value="Zn(2)-C6 fungal-type DNA-binding domain"/>
    <property type="match status" value="1"/>
</dbReference>
<dbReference type="CDD" id="cd12148">
    <property type="entry name" value="fungal_TF_MHR"/>
    <property type="match status" value="1"/>
</dbReference>
<dbReference type="PROSITE" id="PS50048">
    <property type="entry name" value="ZN2_CY6_FUNGAL_2"/>
    <property type="match status" value="1"/>
</dbReference>
<comment type="subcellular location">
    <subcellularLocation>
        <location evidence="1">Nucleus</location>
    </subcellularLocation>
</comment>
<dbReference type="Proteomes" id="UP000799324">
    <property type="component" value="Unassembled WGS sequence"/>
</dbReference>
<evidence type="ECO:0000313" key="8">
    <source>
        <dbReference type="Proteomes" id="UP000799324"/>
    </source>
</evidence>
<evidence type="ECO:0000256" key="1">
    <source>
        <dbReference type="ARBA" id="ARBA00004123"/>
    </source>
</evidence>
<dbReference type="GO" id="GO:0003677">
    <property type="term" value="F:DNA binding"/>
    <property type="evidence" value="ECO:0007669"/>
    <property type="project" value="UniProtKB-KW"/>
</dbReference>
<evidence type="ECO:0000256" key="5">
    <source>
        <dbReference type="SAM" id="MobiDB-lite"/>
    </source>
</evidence>
<feature type="compositionally biased region" description="Polar residues" evidence="5">
    <location>
        <begin position="677"/>
        <end position="690"/>
    </location>
</feature>
<sequence>MASGPSYHDTDAQIGASGLYGHQNGGTPPAQQAHHLTTDADIQMQDSLAQLQRSSDIIHAGGPQGHQMNAALSAAHHHFHTPPRPTHSPQQMAQTVMNLEDANMYSDQDGGSRSNKRSKVSRACDECRRKKIRCDATSENGPQACSSCKKTGARCQFSRQPMKRGPSKGYIKELADRLNSLENQIQNPHAPGQTYDYTNVTDAGLGEIPTPSQLTRKRTHSMSEGLQEGYTRQNWFSQDHLVTNGLPVRRPSFNDMTLASNLMTGSNDGTIKAYYSTIHSMLPILAHETPSLNRLSNCPAKLRETFFTALECCIRAYSPSSLPPADVGLAEFVRQCSAALENAQHDLSDTDSSRQFYNNLVYCQCLVFLIVAGDKPGPSESGNTADLLGRLAGRISELGLNNAKVVLPLREADRETFDDCRRLFWVAFILDRFHAAARSKDPILPVQCGTVSRDDFIALSEPGYHLARAADIVGQITFISCAGNIPNPDPLMPPAISAILASSPETLYLKGQLSRFWESLDFASLPNTSPPQLAYQYLRILVARSTASTSSKETLDLTKHLLLNLTSSPITPLHHIFARLVATSLIDLADRLETQVEAHASIKEMDDTISNGHLLHRVPNGTGWDTAIRNMLRKKRAPTPSATSHDRTSPTIQPNMAGLQHLAAAAVGERDSADARPTSSGGNGVVSQPSDDGKHDVTAAMAAASEAAAAQATAAAAQKQLQNALGNSNGGNSYDPSALVKDGL</sequence>
<keyword evidence="2" id="KW-0479">Metal-binding</keyword>
<keyword evidence="8" id="KW-1185">Reference proteome</keyword>
<dbReference type="GO" id="GO:0005634">
    <property type="term" value="C:nucleus"/>
    <property type="evidence" value="ECO:0007669"/>
    <property type="project" value="UniProtKB-SubCell"/>
</dbReference>
<dbReference type="InterPro" id="IPR050987">
    <property type="entry name" value="AtrR-like"/>
</dbReference>
<keyword evidence="3" id="KW-0238">DNA-binding</keyword>
<protein>
    <recommendedName>
        <fullName evidence="6">Zn(2)-C6 fungal-type domain-containing protein</fullName>
    </recommendedName>
</protein>
<accession>A0A6A6T5U7</accession>
<dbReference type="Pfam" id="PF00172">
    <property type="entry name" value="Zn_clus"/>
    <property type="match status" value="1"/>
</dbReference>
<gene>
    <name evidence="7" type="ORF">K491DRAFT_716458</name>
</gene>
<dbReference type="SUPFAM" id="SSF57701">
    <property type="entry name" value="Zn2/Cys6 DNA-binding domain"/>
    <property type="match status" value="1"/>
</dbReference>
<dbReference type="InterPro" id="IPR001138">
    <property type="entry name" value="Zn2Cys6_DnaBD"/>
</dbReference>
<dbReference type="GO" id="GO:0008270">
    <property type="term" value="F:zinc ion binding"/>
    <property type="evidence" value="ECO:0007669"/>
    <property type="project" value="InterPro"/>
</dbReference>
<feature type="region of interest" description="Disordered" evidence="5">
    <location>
        <begin position="1"/>
        <end position="34"/>
    </location>
</feature>
<dbReference type="OrthoDB" id="5426978at2759"/>
<dbReference type="AlphaFoldDB" id="A0A6A6T5U7"/>
<evidence type="ECO:0000313" key="7">
    <source>
        <dbReference type="EMBL" id="KAF2655236.1"/>
    </source>
</evidence>
<reference evidence="7" key="1">
    <citation type="journal article" date="2020" name="Stud. Mycol.">
        <title>101 Dothideomycetes genomes: a test case for predicting lifestyles and emergence of pathogens.</title>
        <authorList>
            <person name="Haridas S."/>
            <person name="Albert R."/>
            <person name="Binder M."/>
            <person name="Bloem J."/>
            <person name="Labutti K."/>
            <person name="Salamov A."/>
            <person name="Andreopoulos B."/>
            <person name="Baker S."/>
            <person name="Barry K."/>
            <person name="Bills G."/>
            <person name="Bluhm B."/>
            <person name="Cannon C."/>
            <person name="Castanera R."/>
            <person name="Culley D."/>
            <person name="Daum C."/>
            <person name="Ezra D."/>
            <person name="Gonzalez J."/>
            <person name="Henrissat B."/>
            <person name="Kuo A."/>
            <person name="Liang C."/>
            <person name="Lipzen A."/>
            <person name="Lutzoni F."/>
            <person name="Magnuson J."/>
            <person name="Mondo S."/>
            <person name="Nolan M."/>
            <person name="Ohm R."/>
            <person name="Pangilinan J."/>
            <person name="Park H.-J."/>
            <person name="Ramirez L."/>
            <person name="Alfaro M."/>
            <person name="Sun H."/>
            <person name="Tritt A."/>
            <person name="Yoshinaga Y."/>
            <person name="Zwiers L.-H."/>
            <person name="Turgeon B."/>
            <person name="Goodwin S."/>
            <person name="Spatafora J."/>
            <person name="Crous P."/>
            <person name="Grigoriev I."/>
        </authorList>
    </citation>
    <scope>NUCLEOTIDE SEQUENCE</scope>
    <source>
        <strain evidence="7">CBS 122681</strain>
    </source>
</reference>
<feature type="region of interest" description="Disordered" evidence="5">
    <location>
        <begin position="666"/>
        <end position="695"/>
    </location>
</feature>
<name>A0A6A6T5U7_9PLEO</name>
<feature type="region of interest" description="Disordered" evidence="5">
    <location>
        <begin position="724"/>
        <end position="744"/>
    </location>
</feature>
<organism evidence="7 8">
    <name type="scientific">Lophiostoma macrostomum CBS 122681</name>
    <dbReference type="NCBI Taxonomy" id="1314788"/>
    <lineage>
        <taxon>Eukaryota</taxon>
        <taxon>Fungi</taxon>
        <taxon>Dikarya</taxon>
        <taxon>Ascomycota</taxon>
        <taxon>Pezizomycotina</taxon>
        <taxon>Dothideomycetes</taxon>
        <taxon>Pleosporomycetidae</taxon>
        <taxon>Pleosporales</taxon>
        <taxon>Lophiostomataceae</taxon>
        <taxon>Lophiostoma</taxon>
    </lineage>
</organism>
<evidence type="ECO:0000259" key="6">
    <source>
        <dbReference type="PROSITE" id="PS50048"/>
    </source>
</evidence>
<dbReference type="SMART" id="SM00066">
    <property type="entry name" value="GAL4"/>
    <property type="match status" value="1"/>
</dbReference>
<feature type="domain" description="Zn(2)-C6 fungal-type" evidence="6">
    <location>
        <begin position="123"/>
        <end position="157"/>
    </location>
</feature>
<feature type="compositionally biased region" description="Polar residues" evidence="5">
    <location>
        <begin position="725"/>
        <end position="735"/>
    </location>
</feature>
<dbReference type="CDD" id="cd00067">
    <property type="entry name" value="GAL4"/>
    <property type="match status" value="1"/>
</dbReference>
<evidence type="ECO:0000256" key="4">
    <source>
        <dbReference type="ARBA" id="ARBA00023242"/>
    </source>
</evidence>
<proteinExistence type="predicted"/>
<dbReference type="PANTHER" id="PTHR46910">
    <property type="entry name" value="TRANSCRIPTION FACTOR PDR1"/>
    <property type="match status" value="1"/>
</dbReference>
<dbReference type="InterPro" id="IPR036864">
    <property type="entry name" value="Zn2-C6_fun-type_DNA-bd_sf"/>
</dbReference>
<dbReference type="GO" id="GO:0000981">
    <property type="term" value="F:DNA-binding transcription factor activity, RNA polymerase II-specific"/>
    <property type="evidence" value="ECO:0007669"/>
    <property type="project" value="InterPro"/>
</dbReference>
<dbReference type="PANTHER" id="PTHR46910:SF3">
    <property type="entry name" value="HALOTOLERANCE PROTEIN 9-RELATED"/>
    <property type="match status" value="1"/>
</dbReference>
<evidence type="ECO:0000256" key="2">
    <source>
        <dbReference type="ARBA" id="ARBA00022723"/>
    </source>
</evidence>
<dbReference type="PROSITE" id="PS00463">
    <property type="entry name" value="ZN2_CY6_FUNGAL_1"/>
    <property type="match status" value="1"/>
</dbReference>
<evidence type="ECO:0000256" key="3">
    <source>
        <dbReference type="ARBA" id="ARBA00023125"/>
    </source>
</evidence>
<keyword evidence="4" id="KW-0539">Nucleus</keyword>
<dbReference type="EMBL" id="MU004352">
    <property type="protein sequence ID" value="KAF2655236.1"/>
    <property type="molecule type" value="Genomic_DNA"/>
</dbReference>